<sequence>MKSLLIHREEGLKIYPV</sequence>
<evidence type="ECO:0000313" key="1">
    <source>
        <dbReference type="EMBL" id="RWR98146.1"/>
    </source>
</evidence>
<evidence type="ECO:0000313" key="2">
    <source>
        <dbReference type="Proteomes" id="UP000283530"/>
    </source>
</evidence>
<accession>A0A443Q557</accession>
<dbReference type="AlphaFoldDB" id="A0A443Q557"/>
<reference evidence="1 2" key="1">
    <citation type="journal article" date="2019" name="Nat. Plants">
        <title>Stout camphor tree genome fills gaps in understanding of flowering plant genome evolution.</title>
        <authorList>
            <person name="Chaw S.M."/>
            <person name="Liu Y.C."/>
            <person name="Wu Y.W."/>
            <person name="Wang H.Y."/>
            <person name="Lin C.I."/>
            <person name="Wu C.S."/>
            <person name="Ke H.M."/>
            <person name="Chang L.Y."/>
            <person name="Hsu C.Y."/>
            <person name="Yang H.T."/>
            <person name="Sudianto E."/>
            <person name="Hsu M.H."/>
            <person name="Wu K.P."/>
            <person name="Wang L.N."/>
            <person name="Leebens-Mack J.H."/>
            <person name="Tsai I.J."/>
        </authorList>
    </citation>
    <scope>NUCLEOTIDE SEQUENCE [LARGE SCALE GENOMIC DNA]</scope>
    <source>
        <strain evidence="2">cv. Chaw 1501</strain>
        <tissue evidence="1">Young leaves</tissue>
    </source>
</reference>
<dbReference type="EMBL" id="QPKB01000635">
    <property type="protein sequence ID" value="RWR98146.1"/>
    <property type="molecule type" value="Genomic_DNA"/>
</dbReference>
<gene>
    <name evidence="1" type="ORF">CKAN_02764800</name>
</gene>
<comment type="caution">
    <text evidence="1">The sequence shown here is derived from an EMBL/GenBank/DDBJ whole genome shotgun (WGS) entry which is preliminary data.</text>
</comment>
<dbReference type="Proteomes" id="UP000283530">
    <property type="component" value="Unassembled WGS sequence"/>
</dbReference>
<name>A0A443Q557_9MAGN</name>
<protein>
    <submittedName>
        <fullName evidence="1">Uncharacterized protein</fullName>
    </submittedName>
</protein>
<organism evidence="1 2">
    <name type="scientific">Cinnamomum micranthum f. kanehirae</name>
    <dbReference type="NCBI Taxonomy" id="337451"/>
    <lineage>
        <taxon>Eukaryota</taxon>
        <taxon>Viridiplantae</taxon>
        <taxon>Streptophyta</taxon>
        <taxon>Embryophyta</taxon>
        <taxon>Tracheophyta</taxon>
        <taxon>Spermatophyta</taxon>
        <taxon>Magnoliopsida</taxon>
        <taxon>Magnoliidae</taxon>
        <taxon>Laurales</taxon>
        <taxon>Lauraceae</taxon>
        <taxon>Cinnamomum</taxon>
    </lineage>
</organism>
<keyword evidence="2" id="KW-1185">Reference proteome</keyword>
<proteinExistence type="predicted"/>